<proteinExistence type="predicted"/>
<evidence type="ECO:0000256" key="1">
    <source>
        <dbReference type="SAM" id="Phobius"/>
    </source>
</evidence>
<dbReference type="RefSeq" id="WP_379057423.1">
    <property type="nucleotide sequence ID" value="NZ_JBHTKB010000002.1"/>
</dbReference>
<organism evidence="2 3">
    <name type="scientific">Methylophilus luteus</name>
    <dbReference type="NCBI Taxonomy" id="640108"/>
    <lineage>
        <taxon>Bacteria</taxon>
        <taxon>Pseudomonadati</taxon>
        <taxon>Pseudomonadota</taxon>
        <taxon>Betaproteobacteria</taxon>
        <taxon>Nitrosomonadales</taxon>
        <taxon>Methylophilaceae</taxon>
        <taxon>Methylophilus</taxon>
    </lineage>
</organism>
<keyword evidence="1" id="KW-1133">Transmembrane helix</keyword>
<protein>
    <submittedName>
        <fullName evidence="2">Uncharacterized protein</fullName>
    </submittedName>
</protein>
<reference evidence="3" key="1">
    <citation type="journal article" date="2019" name="Int. J. Syst. Evol. Microbiol.">
        <title>The Global Catalogue of Microorganisms (GCM) 10K type strain sequencing project: providing services to taxonomists for standard genome sequencing and annotation.</title>
        <authorList>
            <consortium name="The Broad Institute Genomics Platform"/>
            <consortium name="The Broad Institute Genome Sequencing Center for Infectious Disease"/>
            <person name="Wu L."/>
            <person name="Ma J."/>
        </authorList>
    </citation>
    <scope>NUCLEOTIDE SEQUENCE [LARGE SCALE GENOMIC DNA]</scope>
    <source>
        <strain evidence="3">CCUG 58412</strain>
    </source>
</reference>
<sequence length="83" mass="9160">MLLLGGVIRCKRSDESWLSALDDFRRANGAGVVRVWLAGSMGLLPLTRVLLCTALNRRKTVRAMIFIAAMASMLAIDFKTMFA</sequence>
<accession>A0ABW3F8I6</accession>
<comment type="caution">
    <text evidence="2">The sequence shown here is derived from an EMBL/GenBank/DDBJ whole genome shotgun (WGS) entry which is preliminary data.</text>
</comment>
<evidence type="ECO:0000313" key="3">
    <source>
        <dbReference type="Proteomes" id="UP001597128"/>
    </source>
</evidence>
<keyword evidence="3" id="KW-1185">Reference proteome</keyword>
<dbReference type="Proteomes" id="UP001597128">
    <property type="component" value="Unassembled WGS sequence"/>
</dbReference>
<keyword evidence="1" id="KW-0472">Membrane</keyword>
<dbReference type="EMBL" id="JBHTKB010000002">
    <property type="protein sequence ID" value="MFD0913927.1"/>
    <property type="molecule type" value="Genomic_DNA"/>
</dbReference>
<feature type="transmembrane region" description="Helical" evidence="1">
    <location>
        <begin position="31"/>
        <end position="51"/>
    </location>
</feature>
<evidence type="ECO:0000313" key="2">
    <source>
        <dbReference type="EMBL" id="MFD0913927.1"/>
    </source>
</evidence>
<gene>
    <name evidence="2" type="ORF">ACFQ1Z_10245</name>
</gene>
<keyword evidence="1" id="KW-0812">Transmembrane</keyword>
<feature type="transmembrane region" description="Helical" evidence="1">
    <location>
        <begin position="63"/>
        <end position="82"/>
    </location>
</feature>
<name>A0ABW3F8I6_9PROT</name>